<comment type="caution">
    <text evidence="1">The sequence shown here is derived from an EMBL/GenBank/DDBJ whole genome shotgun (WGS) entry which is preliminary data.</text>
</comment>
<proteinExistence type="predicted"/>
<reference evidence="1" key="1">
    <citation type="submission" date="2020-06" db="EMBL/GenBank/DDBJ databases">
        <title>Whole Genome Sequence of Bradyrhizobium sp. Strain 1S1.</title>
        <authorList>
            <person name="Bromfield E.S.P."/>
            <person name="Cloutier S."/>
        </authorList>
    </citation>
    <scope>NUCLEOTIDE SEQUENCE [LARGE SCALE GENOMIC DNA]</scope>
    <source>
        <strain evidence="1">1S1</strain>
    </source>
</reference>
<gene>
    <name evidence="1" type="ORF">HAP48_016605</name>
</gene>
<accession>A0A973VZM9</accession>
<protein>
    <submittedName>
        <fullName evidence="1">Uncharacterized protein</fullName>
    </submittedName>
</protein>
<evidence type="ECO:0000313" key="1">
    <source>
        <dbReference type="EMBL" id="NVI44539.1"/>
    </source>
</evidence>
<dbReference type="AlphaFoldDB" id="A0A973VZM9"/>
<name>A0A973VZM9_9BRAD</name>
<dbReference type="EMBL" id="JAAOLE020000001">
    <property type="protein sequence ID" value="NVI44539.1"/>
    <property type="molecule type" value="Genomic_DNA"/>
</dbReference>
<dbReference type="RefSeq" id="WP_166204028.1">
    <property type="nucleotide sequence ID" value="NZ_CP088285.1"/>
</dbReference>
<sequence>MSDNKSARDNERYPLDVLKRHLDTPQLLPHENAKDFNQLFDSLEDYGKPQNSRDYLAVYQATVLTWDVLRYQHMKIGVLRSHERAALESLLCKIQVRMASPSLAEAIAKSDAGKLAAAWFNDSASRPAMMKMIENAGFPPNALEVEAFQLALPALATIERLIVSAQKRLDKFLDDLERASKANARALRLAAEKAIAVKASGQSQASMK</sequence>
<organism evidence="1">
    <name type="scientific">Bradyrhizobium septentrionale</name>
    <dbReference type="NCBI Taxonomy" id="1404411"/>
    <lineage>
        <taxon>Bacteria</taxon>
        <taxon>Pseudomonadati</taxon>
        <taxon>Pseudomonadota</taxon>
        <taxon>Alphaproteobacteria</taxon>
        <taxon>Hyphomicrobiales</taxon>
        <taxon>Nitrobacteraceae</taxon>
        <taxon>Bradyrhizobium</taxon>
    </lineage>
</organism>